<organism evidence="2">
    <name type="scientific">Picea glauca</name>
    <name type="common">White spruce</name>
    <name type="synonym">Pinus glauca</name>
    <dbReference type="NCBI Taxonomy" id="3330"/>
    <lineage>
        <taxon>Eukaryota</taxon>
        <taxon>Viridiplantae</taxon>
        <taxon>Streptophyta</taxon>
        <taxon>Embryophyta</taxon>
        <taxon>Tracheophyta</taxon>
        <taxon>Spermatophyta</taxon>
        <taxon>Pinopsida</taxon>
        <taxon>Pinidae</taxon>
        <taxon>Conifers I</taxon>
        <taxon>Pinales</taxon>
        <taxon>Pinaceae</taxon>
        <taxon>Picea</taxon>
    </lineage>
</organism>
<sequence length="54" mass="6126">MYPVSGLHISNIRRKTILSRGRGSGTSDRSECHLDEQSSYRKGLVNPSNMRVDY</sequence>
<reference evidence="2" key="1">
    <citation type="journal article" date="2015" name="Genome Biol. Evol.">
        <title>Organellar Genomes of White Spruce (Picea glauca): Assembly and Annotation.</title>
        <authorList>
            <person name="Jackman S.D."/>
            <person name="Warren R.L."/>
            <person name="Gibb E.A."/>
            <person name="Vandervalk B.P."/>
            <person name="Mohamadi H."/>
            <person name="Chu J."/>
            <person name="Raymond A."/>
            <person name="Pleasance S."/>
            <person name="Coope R."/>
            <person name="Wildung M.R."/>
            <person name="Ritland C.E."/>
            <person name="Bousquet J."/>
            <person name="Jones S.J."/>
            <person name="Bohlmann J."/>
            <person name="Birol I."/>
        </authorList>
    </citation>
    <scope>NUCLEOTIDE SEQUENCE [LARGE SCALE GENOMIC DNA]</scope>
    <source>
        <tissue evidence="2">Flushing bud</tissue>
    </source>
</reference>
<evidence type="ECO:0000313" key="2">
    <source>
        <dbReference type="EMBL" id="KUM48241.1"/>
    </source>
</evidence>
<keyword evidence="2" id="KW-0496">Mitochondrion</keyword>
<name>A0A101LZH6_PICGL</name>
<feature type="compositionally biased region" description="Basic and acidic residues" evidence="1">
    <location>
        <begin position="28"/>
        <end position="39"/>
    </location>
</feature>
<gene>
    <name evidence="2" type="ORF">ABT39_MTgene5238</name>
</gene>
<feature type="region of interest" description="Disordered" evidence="1">
    <location>
        <begin position="18"/>
        <end position="54"/>
    </location>
</feature>
<protein>
    <submittedName>
        <fullName evidence="2">Uncharacterized protein</fullName>
    </submittedName>
</protein>
<dbReference type="EMBL" id="LKAM01000006">
    <property type="protein sequence ID" value="KUM48241.1"/>
    <property type="molecule type" value="Genomic_DNA"/>
</dbReference>
<accession>A0A101LZH6</accession>
<evidence type="ECO:0000256" key="1">
    <source>
        <dbReference type="SAM" id="MobiDB-lite"/>
    </source>
</evidence>
<geneLocation type="mitochondrion" evidence="2"/>
<dbReference type="AlphaFoldDB" id="A0A101LZH6"/>
<comment type="caution">
    <text evidence="2">The sequence shown here is derived from an EMBL/GenBank/DDBJ whole genome shotgun (WGS) entry which is preliminary data.</text>
</comment>
<proteinExistence type="predicted"/>